<feature type="compositionally biased region" description="Low complexity" evidence="2">
    <location>
        <begin position="577"/>
        <end position="588"/>
    </location>
</feature>
<protein>
    <submittedName>
        <fullName evidence="3">Uncharacterized protein</fullName>
    </submittedName>
</protein>
<sequence length="652" mass="73048">MSSWLRSAVSKAVEASGRSGVARTVLGYADAVAHHAGQAVAEGAKIINDRMSAQNYKSVKKTVKILEEAAVSSRGDDRLQMLRRWLKALQEVEAELRGSDSRPVQTVSSSEPNSSKSSVARVLFYDADLGGAPMNFRDVFLYSQALEGITLSMILEAPKEEEVSLLLEIFGICLTGGKEVNNAIVSSIQDLAKSFSNYHDEVLVKREELLQFTQSAISGLKKNADIVRIDAEAVELWKKLNEKEASRVQSIDDPDKVTGENATAIVESFKEALAEVDKLKVLATSLANSSSKAEKRILDHRRQKEEALNFRAKKENEVTAVEKELTAEISELEKQRNELEAQLKKVNISLNAAVGRLKQTREESDQFHEASNQMVVSLQAKENELSKSIESCNVEAGVVKTWVNFLEDTWQLQSSYHEQKENKTNDELERCARSFLKVTKYHLSKFKVDGWIHSEVLSPSIERIRTYVDNLAVLNSREESMEHGDDEVSEKTSPQKSLEEEYLETEKKIVIALSIVDRMKTMFYSEQGANSRRDDAEIRNLFSEIEKLKEAFESVERPTLDIEVRKAKVPTKERSESSPSPVQAPSSPKDVSIDTPKSPTKPEQTLDPDSELAKLELEFGKVNKNPDETSGWDFDELEEELRADISKSSSPK</sequence>
<organism evidence="3 4">
    <name type="scientific">Eragrostis curvula</name>
    <name type="common">weeping love grass</name>
    <dbReference type="NCBI Taxonomy" id="38414"/>
    <lineage>
        <taxon>Eukaryota</taxon>
        <taxon>Viridiplantae</taxon>
        <taxon>Streptophyta</taxon>
        <taxon>Embryophyta</taxon>
        <taxon>Tracheophyta</taxon>
        <taxon>Spermatophyta</taxon>
        <taxon>Magnoliopsida</taxon>
        <taxon>Liliopsida</taxon>
        <taxon>Poales</taxon>
        <taxon>Poaceae</taxon>
        <taxon>PACMAD clade</taxon>
        <taxon>Chloridoideae</taxon>
        <taxon>Eragrostideae</taxon>
        <taxon>Eragrostidinae</taxon>
        <taxon>Eragrostis</taxon>
    </lineage>
</organism>
<dbReference type="OrthoDB" id="2019255at2759"/>
<gene>
    <name evidence="3" type="ORF">EJB05_31409</name>
</gene>
<dbReference type="Gramene" id="TVU21752">
    <property type="protein sequence ID" value="TVU21752"/>
    <property type="gene ID" value="EJB05_31409"/>
</dbReference>
<dbReference type="PANTHER" id="PTHR34121">
    <property type="entry name" value="MYOSIN-11"/>
    <property type="match status" value="1"/>
</dbReference>
<feature type="region of interest" description="Disordered" evidence="2">
    <location>
        <begin position="566"/>
        <end position="652"/>
    </location>
</feature>
<feature type="region of interest" description="Disordered" evidence="2">
    <location>
        <begin position="478"/>
        <end position="500"/>
    </location>
</feature>
<comment type="caution">
    <text evidence="3">The sequence shown here is derived from an EMBL/GenBank/DDBJ whole genome shotgun (WGS) entry which is preliminary data.</text>
</comment>
<keyword evidence="1" id="KW-0175">Coiled coil</keyword>
<proteinExistence type="predicted"/>
<name>A0A5J9UDK0_9POAL</name>
<accession>A0A5J9UDK0</accession>
<dbReference type="EMBL" id="RWGY01000026">
    <property type="protein sequence ID" value="TVU21752.1"/>
    <property type="molecule type" value="Genomic_DNA"/>
</dbReference>
<feature type="compositionally biased region" description="Basic and acidic residues" evidence="2">
    <location>
        <begin position="611"/>
        <end position="627"/>
    </location>
</feature>
<dbReference type="PANTHER" id="PTHR34121:SF1">
    <property type="entry name" value="FILAMIN-A-INTERACTING PROTEIN 1"/>
    <property type="match status" value="1"/>
</dbReference>
<feature type="compositionally biased region" description="Basic and acidic residues" evidence="2">
    <location>
        <begin position="566"/>
        <end position="576"/>
    </location>
</feature>
<evidence type="ECO:0000256" key="1">
    <source>
        <dbReference type="SAM" id="Coils"/>
    </source>
</evidence>
<feature type="coiled-coil region" evidence="1">
    <location>
        <begin position="311"/>
        <end position="356"/>
    </location>
</feature>
<reference evidence="3 4" key="1">
    <citation type="journal article" date="2019" name="Sci. Rep.">
        <title>A high-quality genome of Eragrostis curvula grass provides insights into Poaceae evolution and supports new strategies to enhance forage quality.</title>
        <authorList>
            <person name="Carballo J."/>
            <person name="Santos B.A.C.M."/>
            <person name="Zappacosta D."/>
            <person name="Garbus I."/>
            <person name="Selva J.P."/>
            <person name="Gallo C.A."/>
            <person name="Diaz A."/>
            <person name="Albertini E."/>
            <person name="Caccamo M."/>
            <person name="Echenique V."/>
        </authorList>
    </citation>
    <scope>NUCLEOTIDE SEQUENCE [LARGE SCALE GENOMIC DNA]</scope>
    <source>
        <strain evidence="4">cv. Victoria</strain>
        <tissue evidence="3">Leaf</tissue>
    </source>
</reference>
<evidence type="ECO:0000256" key="2">
    <source>
        <dbReference type="SAM" id="MobiDB-lite"/>
    </source>
</evidence>
<evidence type="ECO:0000313" key="3">
    <source>
        <dbReference type="EMBL" id="TVU21752.1"/>
    </source>
</evidence>
<dbReference type="AlphaFoldDB" id="A0A5J9UDK0"/>
<dbReference type="Proteomes" id="UP000324897">
    <property type="component" value="Unassembled WGS sequence"/>
</dbReference>
<keyword evidence="4" id="KW-1185">Reference proteome</keyword>
<evidence type="ECO:0000313" key="4">
    <source>
        <dbReference type="Proteomes" id="UP000324897"/>
    </source>
</evidence>